<keyword evidence="4" id="KW-0822">Tryptophan biosynthesis</keyword>
<comment type="caution">
    <text evidence="8">The sequence shown here is derived from an EMBL/GenBank/DDBJ whole genome shotgun (WGS) entry which is preliminary data.</text>
</comment>
<comment type="catalytic activity">
    <reaction evidence="1">
        <text>N-(5-phospho-beta-D-ribosyl)anthranilate = 1-(2-carboxyphenylamino)-1-deoxy-D-ribulose 5-phosphate</text>
        <dbReference type="Rhea" id="RHEA:21540"/>
        <dbReference type="ChEBI" id="CHEBI:18277"/>
        <dbReference type="ChEBI" id="CHEBI:58613"/>
        <dbReference type="EC" id="5.3.1.24"/>
    </reaction>
</comment>
<sequence length="231" mass="25610">MILKVCGVYEKENIRAVIEQGIAMIGLNFEKGNPRFVKMYSSNSGIQPDYSSLQVDAIKKNKDILSFANVKVFGVFKDDMPQNIITRIYNFKLNGVQLNGDENTVMIDNLKTTVIGDIAPALDVIKTIEVNSYDDLDKALPFEGHANMIFFKLNPTLLVSQEISKTVEALNNFASSLPFFVGGAADESVVNALKEIKNEAFLGLNVDAEIETEEGLKDIEKLQSLQQLLAR</sequence>
<reference evidence="8 9" key="1">
    <citation type="submission" date="2021-07" db="EMBL/GenBank/DDBJ databases">
        <title>Genomic diversity and antimicrobial resistance of Prevotella spp. isolated from chronic lung disease airways.</title>
        <authorList>
            <person name="Webb K.A."/>
            <person name="Olagoke O.S."/>
            <person name="Baird T."/>
            <person name="Neill J."/>
            <person name="Pham A."/>
            <person name="Wells T.J."/>
            <person name="Ramsay K.A."/>
            <person name="Bell S.C."/>
            <person name="Sarovich D.S."/>
            <person name="Price E.P."/>
        </authorList>
    </citation>
    <scope>NUCLEOTIDE SEQUENCE [LARGE SCALE GENOMIC DNA]</scope>
    <source>
        <strain evidence="8 9">SCHI0011.S.12</strain>
    </source>
</reference>
<dbReference type="GO" id="GO:0016853">
    <property type="term" value="F:isomerase activity"/>
    <property type="evidence" value="ECO:0007669"/>
    <property type="project" value="UniProtKB-KW"/>
</dbReference>
<evidence type="ECO:0000256" key="2">
    <source>
        <dbReference type="ARBA" id="ARBA00022272"/>
    </source>
</evidence>
<gene>
    <name evidence="8" type="ORF">KZO38_01960</name>
</gene>
<keyword evidence="5" id="KW-0057">Aromatic amino acid biosynthesis</keyword>
<dbReference type="EMBL" id="JAHXCT010000001">
    <property type="protein sequence ID" value="MBW4768535.1"/>
    <property type="molecule type" value="Genomic_DNA"/>
</dbReference>
<dbReference type="Proteomes" id="UP000788426">
    <property type="component" value="Unassembled WGS sequence"/>
</dbReference>
<protein>
    <recommendedName>
        <fullName evidence="2">N-(5'-phosphoribosyl)anthranilate isomerase</fullName>
    </recommendedName>
</protein>
<evidence type="ECO:0000256" key="4">
    <source>
        <dbReference type="ARBA" id="ARBA00022822"/>
    </source>
</evidence>
<evidence type="ECO:0000259" key="7">
    <source>
        <dbReference type="Pfam" id="PF00697"/>
    </source>
</evidence>
<evidence type="ECO:0000256" key="1">
    <source>
        <dbReference type="ARBA" id="ARBA00001164"/>
    </source>
</evidence>
<dbReference type="InterPro" id="IPR001240">
    <property type="entry name" value="PRAI_dom"/>
</dbReference>
<keyword evidence="9" id="KW-1185">Reference proteome</keyword>
<evidence type="ECO:0000256" key="3">
    <source>
        <dbReference type="ARBA" id="ARBA00022605"/>
    </source>
</evidence>
<proteinExistence type="predicted"/>
<dbReference type="InterPro" id="IPR044643">
    <property type="entry name" value="TrpF_fam"/>
</dbReference>
<keyword evidence="6 8" id="KW-0413">Isomerase</keyword>
<accession>A0ABS6YAC9</accession>
<organism evidence="8 9">
    <name type="scientific">Hoylesella nanceiensis</name>
    <dbReference type="NCBI Taxonomy" id="425941"/>
    <lineage>
        <taxon>Bacteria</taxon>
        <taxon>Pseudomonadati</taxon>
        <taxon>Bacteroidota</taxon>
        <taxon>Bacteroidia</taxon>
        <taxon>Bacteroidales</taxon>
        <taxon>Prevotellaceae</taxon>
        <taxon>Hoylesella</taxon>
    </lineage>
</organism>
<evidence type="ECO:0000256" key="6">
    <source>
        <dbReference type="ARBA" id="ARBA00023235"/>
    </source>
</evidence>
<keyword evidence="3" id="KW-0028">Amino-acid biosynthesis</keyword>
<feature type="domain" description="N-(5'phosphoribosyl) anthranilate isomerase (PRAI)" evidence="7">
    <location>
        <begin position="49"/>
        <end position="226"/>
    </location>
</feature>
<dbReference type="PANTHER" id="PTHR42894">
    <property type="entry name" value="N-(5'-PHOSPHORIBOSYL)ANTHRANILATE ISOMERASE"/>
    <property type="match status" value="1"/>
</dbReference>
<dbReference type="Pfam" id="PF00697">
    <property type="entry name" value="PRAI"/>
    <property type="match status" value="1"/>
</dbReference>
<dbReference type="PANTHER" id="PTHR42894:SF1">
    <property type="entry name" value="N-(5'-PHOSPHORIBOSYL)ANTHRANILATE ISOMERASE"/>
    <property type="match status" value="1"/>
</dbReference>
<evidence type="ECO:0000313" key="9">
    <source>
        <dbReference type="Proteomes" id="UP000788426"/>
    </source>
</evidence>
<dbReference type="RefSeq" id="WP_219479387.1">
    <property type="nucleotide sequence ID" value="NZ_JAHXCT010000001.1"/>
</dbReference>
<evidence type="ECO:0000256" key="5">
    <source>
        <dbReference type="ARBA" id="ARBA00023141"/>
    </source>
</evidence>
<evidence type="ECO:0000313" key="8">
    <source>
        <dbReference type="EMBL" id="MBW4768535.1"/>
    </source>
</evidence>
<name>A0ABS6YAC9_9BACT</name>